<keyword evidence="1" id="KW-0175">Coiled coil</keyword>
<dbReference type="Proteomes" id="UP000250222">
    <property type="component" value="Unassembled WGS sequence"/>
</dbReference>
<keyword evidence="3" id="KW-1185">Reference proteome</keyword>
<evidence type="ECO:0000313" key="3">
    <source>
        <dbReference type="Proteomes" id="UP000250222"/>
    </source>
</evidence>
<accession>A0A2Y9ACS2</accession>
<gene>
    <name evidence="2" type="ORF">SAMN05216184_10493</name>
</gene>
<dbReference type="OrthoDB" id="3515845at2"/>
<evidence type="ECO:0000313" key="2">
    <source>
        <dbReference type="EMBL" id="SSA40369.1"/>
    </source>
</evidence>
<reference evidence="2 3" key="1">
    <citation type="submission" date="2016-10" db="EMBL/GenBank/DDBJ databases">
        <authorList>
            <person name="Cai Z."/>
        </authorList>
    </citation>
    <scope>NUCLEOTIDE SEQUENCE [LARGE SCALE GENOMIC DNA]</scope>
    <source>
        <strain evidence="2 3">CGMCC 1.10826</strain>
    </source>
</reference>
<protein>
    <recommendedName>
        <fullName evidence="4">Virus ReqiPepy6 Gp37-like protein</fullName>
    </recommendedName>
</protein>
<evidence type="ECO:0008006" key="4">
    <source>
        <dbReference type="Google" id="ProtNLM"/>
    </source>
</evidence>
<evidence type="ECO:0000256" key="1">
    <source>
        <dbReference type="SAM" id="Coils"/>
    </source>
</evidence>
<sequence length="496" mass="53772">MTWRYIAQRIPSGEFLHWDLPLTDVQVTPALNAPGGLGGSIPFAVAALLGEDGQPLIKPWHTAIWAEAGGQIRGGGIVTSTPLTDDGQALQVRCTGLSGALIARTPWTATYRRYLQTDPLDIVRDIFAHVQSFPAGALGLVVDDTTSPVTVGVPEDPGRRAARLRAEETKATLDEAKTTLDKAKALLDTTTKAALRAAGLTDMTGKVVVAELDKDGKEPSKTKKNLWYRPSKNRAHKVAGTPAAWVSVPAALADARKAAAATTAHDQADKAYDAAKTVNDKTRKAFQDVQDRQDEDPFLINSWSTHDLGKVVDDLATDTPFDMVEHTEWVGDQLVHRLELAYPRRGARRNDLRYVIGENVAVPREAAWGDDYASDVQVFGAGEGHKMVRSMQSTAATGMRRVHTHTDKTVTTAAAADQRARVLAPTLRGGLRITELTVYDHPHAPVGAVQLGDEIRLMGRLDWAEVDMWLRVMAITYTPDGPAVIKLRVTPSTEGA</sequence>
<name>A0A2Y9ACS2_9MICO</name>
<dbReference type="RefSeq" id="WP_110852023.1">
    <property type="nucleotide sequence ID" value="NZ_QKLZ01000004.1"/>
</dbReference>
<organism evidence="2 3">
    <name type="scientific">Georgenia satyanarayanai</name>
    <dbReference type="NCBI Taxonomy" id="860221"/>
    <lineage>
        <taxon>Bacteria</taxon>
        <taxon>Bacillati</taxon>
        <taxon>Actinomycetota</taxon>
        <taxon>Actinomycetes</taxon>
        <taxon>Micrococcales</taxon>
        <taxon>Bogoriellaceae</taxon>
        <taxon>Georgenia</taxon>
    </lineage>
</organism>
<proteinExistence type="predicted"/>
<dbReference type="AlphaFoldDB" id="A0A2Y9ACS2"/>
<feature type="coiled-coil region" evidence="1">
    <location>
        <begin position="159"/>
        <end position="193"/>
    </location>
</feature>
<dbReference type="EMBL" id="UETB01000004">
    <property type="protein sequence ID" value="SSA40369.1"/>
    <property type="molecule type" value="Genomic_DNA"/>
</dbReference>